<name>A0A6G1QN29_CHAAH</name>
<dbReference type="Proteomes" id="UP000503349">
    <property type="component" value="Chromosome 19"/>
</dbReference>
<protein>
    <submittedName>
        <fullName evidence="1">Uncharacterized protein</fullName>
    </submittedName>
</protein>
<reference evidence="2" key="2">
    <citation type="submission" date="2019-02" db="EMBL/GenBank/DDBJ databases">
        <title>Opniocepnalus argus Var Kimnra genome.</title>
        <authorList>
            <person name="Zhou C."/>
            <person name="Xiao S."/>
        </authorList>
    </citation>
    <scope>NUCLEOTIDE SEQUENCE [LARGE SCALE GENOMIC DNA]</scope>
</reference>
<sequence>MSLLLHVSAKSSFHAALPRGPKEQQLLGHGCQGPLKPLVLPSPLLLFVSFTCARVLL</sequence>
<organism evidence="1 2">
    <name type="scientific">Channa argus</name>
    <name type="common">Northern snakehead</name>
    <name type="synonym">Ophicephalus argus</name>
    <dbReference type="NCBI Taxonomy" id="215402"/>
    <lineage>
        <taxon>Eukaryota</taxon>
        <taxon>Metazoa</taxon>
        <taxon>Chordata</taxon>
        <taxon>Craniata</taxon>
        <taxon>Vertebrata</taxon>
        <taxon>Euteleostomi</taxon>
        <taxon>Actinopterygii</taxon>
        <taxon>Neopterygii</taxon>
        <taxon>Teleostei</taxon>
        <taxon>Neoteleostei</taxon>
        <taxon>Acanthomorphata</taxon>
        <taxon>Anabantaria</taxon>
        <taxon>Anabantiformes</taxon>
        <taxon>Channoidei</taxon>
        <taxon>Channidae</taxon>
        <taxon>Channa</taxon>
    </lineage>
</organism>
<reference evidence="1 2" key="1">
    <citation type="submission" date="2019-02" db="EMBL/GenBank/DDBJ databases">
        <title>Opniocepnalus argus genome.</title>
        <authorList>
            <person name="Zhou C."/>
            <person name="Xiao S."/>
        </authorList>
    </citation>
    <scope>NUCLEOTIDE SEQUENCE [LARGE SCALE GENOMIC DNA]</scope>
    <source>
        <strain evidence="1">OARG1902GOOAL</strain>
        <tissue evidence="1">Muscle</tissue>
    </source>
</reference>
<gene>
    <name evidence="1" type="ORF">EXN66_Car019643</name>
</gene>
<proteinExistence type="predicted"/>
<evidence type="ECO:0000313" key="1">
    <source>
        <dbReference type="EMBL" id="KAF3703955.1"/>
    </source>
</evidence>
<keyword evidence="2" id="KW-1185">Reference proteome</keyword>
<dbReference type="AlphaFoldDB" id="A0A6G1QN29"/>
<dbReference type="EMBL" id="CM015730">
    <property type="protein sequence ID" value="KAF3703955.1"/>
    <property type="molecule type" value="Genomic_DNA"/>
</dbReference>
<evidence type="ECO:0000313" key="2">
    <source>
        <dbReference type="Proteomes" id="UP000503349"/>
    </source>
</evidence>
<accession>A0A6G1QN29</accession>